<accession>A0A6A6UAF9</accession>
<feature type="compositionally biased region" description="Acidic residues" evidence="1">
    <location>
        <begin position="465"/>
        <end position="484"/>
    </location>
</feature>
<gene>
    <name evidence="2" type="ORF">BT63DRAFT_455226</name>
</gene>
<dbReference type="GO" id="GO:0016579">
    <property type="term" value="P:protein deubiquitination"/>
    <property type="evidence" value="ECO:0007669"/>
    <property type="project" value="TreeGrafter"/>
</dbReference>
<feature type="region of interest" description="Disordered" evidence="1">
    <location>
        <begin position="640"/>
        <end position="732"/>
    </location>
</feature>
<feature type="region of interest" description="Disordered" evidence="1">
    <location>
        <begin position="459"/>
        <end position="484"/>
    </location>
</feature>
<dbReference type="PANTHER" id="PTHR39597">
    <property type="entry name" value="UBA DOMAIN-CONTAINING PROTEIN RUP1"/>
    <property type="match status" value="1"/>
</dbReference>
<feature type="compositionally biased region" description="Acidic residues" evidence="1">
    <location>
        <begin position="669"/>
        <end position="682"/>
    </location>
</feature>
<evidence type="ECO:0008006" key="4">
    <source>
        <dbReference type="Google" id="ProtNLM"/>
    </source>
</evidence>
<dbReference type="InterPro" id="IPR055335">
    <property type="entry name" value="Ucp6/RUP1"/>
</dbReference>
<dbReference type="Proteomes" id="UP000799302">
    <property type="component" value="Unassembled WGS sequence"/>
</dbReference>
<protein>
    <recommendedName>
        <fullName evidence="4">Ubiquitin interaction motif protein</fullName>
    </recommendedName>
</protein>
<dbReference type="OrthoDB" id="4489171at2759"/>
<keyword evidence="3" id="KW-1185">Reference proteome</keyword>
<organism evidence="2 3">
    <name type="scientific">Microthyrium microscopicum</name>
    <dbReference type="NCBI Taxonomy" id="703497"/>
    <lineage>
        <taxon>Eukaryota</taxon>
        <taxon>Fungi</taxon>
        <taxon>Dikarya</taxon>
        <taxon>Ascomycota</taxon>
        <taxon>Pezizomycotina</taxon>
        <taxon>Dothideomycetes</taxon>
        <taxon>Dothideomycetes incertae sedis</taxon>
        <taxon>Microthyriales</taxon>
        <taxon>Microthyriaceae</taxon>
        <taxon>Microthyrium</taxon>
    </lineage>
</organism>
<evidence type="ECO:0000256" key="1">
    <source>
        <dbReference type="SAM" id="MobiDB-lite"/>
    </source>
</evidence>
<feature type="compositionally biased region" description="Polar residues" evidence="1">
    <location>
        <begin position="87"/>
        <end position="103"/>
    </location>
</feature>
<dbReference type="PANTHER" id="PTHR39597:SF1">
    <property type="entry name" value="UBA DOMAIN-CONTAINING PROTEIN RUP1"/>
    <property type="match status" value="1"/>
</dbReference>
<dbReference type="EMBL" id="MU004235">
    <property type="protein sequence ID" value="KAF2669249.1"/>
    <property type="molecule type" value="Genomic_DNA"/>
</dbReference>
<name>A0A6A6UAF9_9PEZI</name>
<dbReference type="Pfam" id="PF14555">
    <property type="entry name" value="UBA_4"/>
    <property type="match status" value="1"/>
</dbReference>
<reference evidence="2" key="1">
    <citation type="journal article" date="2020" name="Stud. Mycol.">
        <title>101 Dothideomycetes genomes: a test case for predicting lifestyles and emergence of pathogens.</title>
        <authorList>
            <person name="Haridas S."/>
            <person name="Albert R."/>
            <person name="Binder M."/>
            <person name="Bloem J."/>
            <person name="Labutti K."/>
            <person name="Salamov A."/>
            <person name="Andreopoulos B."/>
            <person name="Baker S."/>
            <person name="Barry K."/>
            <person name="Bills G."/>
            <person name="Bluhm B."/>
            <person name="Cannon C."/>
            <person name="Castanera R."/>
            <person name="Culley D."/>
            <person name="Daum C."/>
            <person name="Ezra D."/>
            <person name="Gonzalez J."/>
            <person name="Henrissat B."/>
            <person name="Kuo A."/>
            <person name="Liang C."/>
            <person name="Lipzen A."/>
            <person name="Lutzoni F."/>
            <person name="Magnuson J."/>
            <person name="Mondo S."/>
            <person name="Nolan M."/>
            <person name="Ohm R."/>
            <person name="Pangilinan J."/>
            <person name="Park H.-J."/>
            <person name="Ramirez L."/>
            <person name="Alfaro M."/>
            <person name="Sun H."/>
            <person name="Tritt A."/>
            <person name="Yoshinaga Y."/>
            <person name="Zwiers L.-H."/>
            <person name="Turgeon B."/>
            <person name="Goodwin S."/>
            <person name="Spatafora J."/>
            <person name="Crous P."/>
            <person name="Grigoriev I."/>
        </authorList>
    </citation>
    <scope>NUCLEOTIDE SEQUENCE</scope>
    <source>
        <strain evidence="2">CBS 115976</strain>
    </source>
</reference>
<sequence length="732" mass="82412">MAAAGPSSDDVRTFKDITQCLDDALAIRFLQGAGQNIETAISEFYDNPNRYDGNTGYDNSSRYGEESTDLNSFNIYPHDEPSYGGYNRSTAPTRPNSRNSDSSMKVLMDPQESGIIGGSNPNFGPATKEHYESSQWALTVPDANAVEIYPDLETWDLVREDNEPVIMKPLTSRELLPALIAIIGHIPLAQKTLIEAPPALDNYGTGSLWWTGVPFASKIVDTEVPGADPHGAELLAETQRLVAFMMGSDRLYGSVEPLADLQAMKDIESNSDVINITTMTERFLASWSVAMRHYENEQGIPQGASELFENVVVRSEAEQAFPFQELGVSLSPSSDPISLYEAVDQVIWDIDEDGSSAKNRFLSKCAPILILRIHNPNASDHELNVDIPEVWYLDRYMAENQKATKRMRQDMAECRRNIRTGEDMLKSLQDHKLKDASGDTMNIEGRKLLEAGIESLTQTKAYVSQDEDEEDEDEDEDEDDMDNDEDLERAKNLAVRLQRVLDQLNGAFVVLGHQKQELARQLEEMSSLFKQPTFDPNGQPDLKYKYQLRGVCTQPNNVYIKAASPSHLDGESWWRYEYTLQPSIDKTTLDLDDVLHRARYDSRNVLLVYASEEACAMRPISIPPALQTFVRTDNEQFQAERDNAQHDPNPSWNVPTPWPEPEGITRISDEDEDPPGYEDFEMQETYPSSQSKQNVLYSDQVQGEPFDEEVRQENQPPENQPPAKDGPVNSKT</sequence>
<proteinExistence type="predicted"/>
<dbReference type="Gene3D" id="1.10.8.10">
    <property type="entry name" value="DNA helicase RuvA subunit, C-terminal domain"/>
    <property type="match status" value="1"/>
</dbReference>
<dbReference type="GO" id="GO:0005634">
    <property type="term" value="C:nucleus"/>
    <property type="evidence" value="ECO:0007669"/>
    <property type="project" value="TreeGrafter"/>
</dbReference>
<feature type="compositionally biased region" description="Polar residues" evidence="1">
    <location>
        <begin position="685"/>
        <end position="701"/>
    </location>
</feature>
<dbReference type="AlphaFoldDB" id="A0A6A6UAF9"/>
<feature type="region of interest" description="Disordered" evidence="1">
    <location>
        <begin position="45"/>
        <end position="104"/>
    </location>
</feature>
<evidence type="ECO:0000313" key="2">
    <source>
        <dbReference type="EMBL" id="KAF2669249.1"/>
    </source>
</evidence>
<evidence type="ECO:0000313" key="3">
    <source>
        <dbReference type="Proteomes" id="UP000799302"/>
    </source>
</evidence>
<dbReference type="GO" id="GO:0005829">
    <property type="term" value="C:cytosol"/>
    <property type="evidence" value="ECO:0007669"/>
    <property type="project" value="TreeGrafter"/>
</dbReference>